<dbReference type="PANTHER" id="PTHR42918">
    <property type="entry name" value="LYSYL-TRNA SYNTHETASE"/>
    <property type="match status" value="1"/>
</dbReference>
<dbReference type="Gene3D" id="2.40.50.140">
    <property type="entry name" value="Nucleic acid-binding proteins"/>
    <property type="match status" value="1"/>
</dbReference>
<dbReference type="GO" id="GO:0004824">
    <property type="term" value="F:lysine-tRNA ligase activity"/>
    <property type="evidence" value="ECO:0007669"/>
    <property type="project" value="UniProtKB-UniRule"/>
</dbReference>
<comment type="subunit">
    <text evidence="19">Homodimer.</text>
</comment>
<dbReference type="InterPro" id="IPR002313">
    <property type="entry name" value="Lys-tRNA-ligase_II"/>
</dbReference>
<dbReference type="Pfam" id="PF01336">
    <property type="entry name" value="tRNA_anti-codon"/>
    <property type="match status" value="1"/>
</dbReference>
<dbReference type="GO" id="GO:0006430">
    <property type="term" value="P:lysyl-tRNA aminoacylation"/>
    <property type="evidence" value="ECO:0007669"/>
    <property type="project" value="UniProtKB-UniRule"/>
</dbReference>
<evidence type="ECO:0000256" key="12">
    <source>
        <dbReference type="ARBA" id="ARBA00023098"/>
    </source>
</evidence>
<dbReference type="GO" id="GO:0005886">
    <property type="term" value="C:plasma membrane"/>
    <property type="evidence" value="ECO:0007669"/>
    <property type="project" value="UniProtKB-SubCell"/>
</dbReference>
<evidence type="ECO:0000256" key="13">
    <source>
        <dbReference type="ARBA" id="ARBA00023146"/>
    </source>
</evidence>
<dbReference type="GO" id="GO:0046677">
    <property type="term" value="P:response to antibiotic"/>
    <property type="evidence" value="ECO:0007669"/>
    <property type="project" value="UniProtKB-KW"/>
</dbReference>
<evidence type="ECO:0000256" key="19">
    <source>
        <dbReference type="HAMAP-Rule" id="MF_00252"/>
    </source>
</evidence>
<comment type="similarity">
    <text evidence="3">In the C-terminal section; belongs to the class-II aminoacyl-tRNA synthetase family.</text>
</comment>
<evidence type="ECO:0000313" key="24">
    <source>
        <dbReference type="Proteomes" id="UP000321720"/>
    </source>
</evidence>
<dbReference type="SUPFAM" id="SSF50249">
    <property type="entry name" value="Nucleic acid-binding proteins"/>
    <property type="match status" value="1"/>
</dbReference>
<dbReference type="GO" id="GO:0000287">
    <property type="term" value="F:magnesium ion binding"/>
    <property type="evidence" value="ECO:0007669"/>
    <property type="project" value="UniProtKB-UniRule"/>
</dbReference>
<evidence type="ECO:0000256" key="10">
    <source>
        <dbReference type="ARBA" id="ARBA00022840"/>
    </source>
</evidence>
<comment type="similarity">
    <text evidence="2">In the N-terminal section; belongs to the LPG synthetase family.</text>
</comment>
<evidence type="ECO:0000313" key="23">
    <source>
        <dbReference type="EMBL" id="GEL94820.1"/>
    </source>
</evidence>
<dbReference type="GO" id="GO:0050071">
    <property type="term" value="F:phosphatidylglycerol lysyltransferase activity"/>
    <property type="evidence" value="ECO:0007669"/>
    <property type="project" value="UniProtKB-EC"/>
</dbReference>
<evidence type="ECO:0000256" key="21">
    <source>
        <dbReference type="SAM" id="Phobius"/>
    </source>
</evidence>
<keyword evidence="12" id="KW-0443">Lipid metabolism</keyword>
<evidence type="ECO:0000256" key="2">
    <source>
        <dbReference type="ARBA" id="ARBA00005270"/>
    </source>
</evidence>
<dbReference type="InterPro" id="IPR012340">
    <property type="entry name" value="NA-bd_OB-fold"/>
</dbReference>
<reference evidence="23 24" key="1">
    <citation type="submission" date="2019-07" db="EMBL/GenBank/DDBJ databases">
        <title>Whole genome shotgun sequence of Cellulomonas composti NBRC 100758.</title>
        <authorList>
            <person name="Hosoyama A."/>
            <person name="Uohara A."/>
            <person name="Ohji S."/>
            <person name="Ichikawa N."/>
        </authorList>
    </citation>
    <scope>NUCLEOTIDE SEQUENCE [LARGE SCALE GENOMIC DNA]</scope>
    <source>
        <strain evidence="23 24">NBRC 100758</strain>
    </source>
</reference>
<dbReference type="GO" id="GO:0005829">
    <property type="term" value="C:cytosol"/>
    <property type="evidence" value="ECO:0007669"/>
    <property type="project" value="TreeGrafter"/>
</dbReference>
<feature type="transmembrane region" description="Helical" evidence="21">
    <location>
        <begin position="81"/>
        <end position="96"/>
    </location>
</feature>
<feature type="transmembrane region" description="Helical" evidence="21">
    <location>
        <begin position="103"/>
        <end position="128"/>
    </location>
</feature>
<keyword evidence="15" id="KW-0511">Multifunctional enzyme</keyword>
<dbReference type="EC" id="6.1.1.6" evidence="19"/>
<evidence type="ECO:0000256" key="15">
    <source>
        <dbReference type="ARBA" id="ARBA00023268"/>
    </source>
</evidence>
<dbReference type="HAMAP" id="MF_00252">
    <property type="entry name" value="Lys_tRNA_synth_class2"/>
    <property type="match status" value="1"/>
</dbReference>
<comment type="catalytic activity">
    <reaction evidence="17">
        <text>L-lysyl-tRNA(Lys) + a 1,2-diacyl-sn-glycero-3-phospho-(1'-sn-glycerol) = a 1,2-diacyl-sn-glycero-3-phospho-1'-(3'-O-L-lysyl)-sn-glycerol + tRNA(Lys)</text>
        <dbReference type="Rhea" id="RHEA:10668"/>
        <dbReference type="Rhea" id="RHEA-COMP:9696"/>
        <dbReference type="Rhea" id="RHEA-COMP:9697"/>
        <dbReference type="ChEBI" id="CHEBI:64716"/>
        <dbReference type="ChEBI" id="CHEBI:75792"/>
        <dbReference type="ChEBI" id="CHEBI:78442"/>
        <dbReference type="ChEBI" id="CHEBI:78529"/>
        <dbReference type="EC" id="2.3.2.3"/>
    </reaction>
</comment>
<keyword evidence="19" id="KW-0648">Protein biosynthesis</keyword>
<dbReference type="Pfam" id="PF16995">
    <property type="entry name" value="tRNA-synt_2_TM"/>
    <property type="match status" value="1"/>
</dbReference>
<comment type="catalytic activity">
    <reaction evidence="18 19">
        <text>tRNA(Lys) + L-lysine + ATP = L-lysyl-tRNA(Lys) + AMP + diphosphate</text>
        <dbReference type="Rhea" id="RHEA:20792"/>
        <dbReference type="Rhea" id="RHEA-COMP:9696"/>
        <dbReference type="Rhea" id="RHEA-COMP:9697"/>
        <dbReference type="ChEBI" id="CHEBI:30616"/>
        <dbReference type="ChEBI" id="CHEBI:32551"/>
        <dbReference type="ChEBI" id="CHEBI:33019"/>
        <dbReference type="ChEBI" id="CHEBI:78442"/>
        <dbReference type="ChEBI" id="CHEBI:78529"/>
        <dbReference type="ChEBI" id="CHEBI:456215"/>
        <dbReference type="EC" id="6.1.1.6"/>
    </reaction>
</comment>
<dbReference type="GO" id="GO:0000049">
    <property type="term" value="F:tRNA binding"/>
    <property type="evidence" value="ECO:0007669"/>
    <property type="project" value="TreeGrafter"/>
</dbReference>
<feature type="binding site" evidence="19">
    <location>
        <position position="1034"/>
    </location>
    <ligand>
        <name>Mg(2+)</name>
        <dbReference type="ChEBI" id="CHEBI:18420"/>
        <label>1</label>
    </ligand>
</feature>
<dbReference type="InterPro" id="IPR004364">
    <property type="entry name" value="Aa-tRNA-synt_II"/>
</dbReference>
<dbReference type="InterPro" id="IPR006195">
    <property type="entry name" value="aa-tRNA-synth_II"/>
</dbReference>
<dbReference type="Proteomes" id="UP000321720">
    <property type="component" value="Unassembled WGS sequence"/>
</dbReference>
<dbReference type="PROSITE" id="PS50862">
    <property type="entry name" value="AA_TRNA_LIGASE_II"/>
    <property type="match status" value="1"/>
</dbReference>
<keyword evidence="14" id="KW-0046">Antibiotic resistance</keyword>
<keyword evidence="11 21" id="KW-1133">Transmembrane helix</keyword>
<evidence type="ECO:0000256" key="4">
    <source>
        <dbReference type="ARBA" id="ARBA00022475"/>
    </source>
</evidence>
<feature type="transmembrane region" description="Helical" evidence="21">
    <location>
        <begin position="140"/>
        <end position="160"/>
    </location>
</feature>
<evidence type="ECO:0000256" key="7">
    <source>
        <dbReference type="ARBA" id="ARBA00022692"/>
    </source>
</evidence>
<keyword evidence="19" id="KW-0460">Magnesium</keyword>
<feature type="transmembrane region" description="Helical" evidence="21">
    <location>
        <begin position="37"/>
        <end position="61"/>
    </location>
</feature>
<feature type="binding site" evidence="19">
    <location>
        <position position="1034"/>
    </location>
    <ligand>
        <name>Mg(2+)</name>
        <dbReference type="ChEBI" id="CHEBI:18420"/>
        <label>2</label>
    </ligand>
</feature>
<comment type="subcellular location">
    <subcellularLocation>
        <location evidence="1">Cell membrane</location>
        <topology evidence="1">Multi-pass membrane protein</topology>
    </subcellularLocation>
    <subcellularLocation>
        <location evidence="19">Cytoplasm</location>
    </subcellularLocation>
</comment>
<evidence type="ECO:0000256" key="17">
    <source>
        <dbReference type="ARBA" id="ARBA00047540"/>
    </source>
</evidence>
<keyword evidence="6" id="KW-0808">Transferase</keyword>
<dbReference type="NCBIfam" id="NF002821">
    <property type="entry name" value="PRK02983.1"/>
    <property type="match status" value="1"/>
</dbReference>
<keyword evidence="9 19" id="KW-0547">Nucleotide-binding</keyword>
<dbReference type="PRINTS" id="PR00982">
    <property type="entry name" value="TRNASYNTHLYS"/>
</dbReference>
<comment type="cofactor">
    <cofactor evidence="19">
        <name>Mg(2+)</name>
        <dbReference type="ChEBI" id="CHEBI:18420"/>
    </cofactor>
    <text evidence="19">Binds 3 Mg(2+) ions per subunit.</text>
</comment>
<accession>A0A511JA04</accession>
<evidence type="ECO:0000256" key="14">
    <source>
        <dbReference type="ARBA" id="ARBA00023251"/>
    </source>
</evidence>
<evidence type="ECO:0000256" key="5">
    <source>
        <dbReference type="ARBA" id="ARBA00022598"/>
    </source>
</evidence>
<dbReference type="EMBL" id="BJWG01000005">
    <property type="protein sequence ID" value="GEL94820.1"/>
    <property type="molecule type" value="Genomic_DNA"/>
</dbReference>
<keyword evidence="19" id="KW-0963">Cytoplasm</keyword>
<keyword evidence="21" id="KW-0472">Membrane</keyword>
<dbReference type="InterPro" id="IPR018149">
    <property type="entry name" value="Lys-tRNA-synth_II_C"/>
</dbReference>
<keyword evidence="4" id="KW-1003">Cell membrane</keyword>
<dbReference type="SUPFAM" id="SSF55681">
    <property type="entry name" value="Class II aaRS and biotin synthetases"/>
    <property type="match status" value="1"/>
</dbReference>
<evidence type="ECO:0000256" key="3">
    <source>
        <dbReference type="ARBA" id="ARBA00009968"/>
    </source>
</evidence>
<dbReference type="PANTHER" id="PTHR42918:SF15">
    <property type="entry name" value="LYSINE--TRNA LIGASE, CHLOROPLASTIC_MITOCHONDRIAL"/>
    <property type="match status" value="1"/>
</dbReference>
<dbReference type="Pfam" id="PF00152">
    <property type="entry name" value="tRNA-synt_2"/>
    <property type="match status" value="1"/>
</dbReference>
<keyword evidence="24" id="KW-1185">Reference proteome</keyword>
<evidence type="ECO:0000256" key="6">
    <source>
        <dbReference type="ARBA" id="ARBA00022679"/>
    </source>
</evidence>
<dbReference type="GO" id="GO:0006629">
    <property type="term" value="P:lipid metabolic process"/>
    <property type="evidence" value="ECO:0007669"/>
    <property type="project" value="UniProtKB-KW"/>
</dbReference>
<evidence type="ECO:0000256" key="9">
    <source>
        <dbReference type="ARBA" id="ARBA00022741"/>
    </source>
</evidence>
<keyword evidence="8 19" id="KW-0479">Metal-binding</keyword>
<evidence type="ECO:0000256" key="20">
    <source>
        <dbReference type="SAM" id="MobiDB-lite"/>
    </source>
</evidence>
<dbReference type="InterPro" id="IPR044136">
    <property type="entry name" value="Lys-tRNA-ligase_II_N"/>
</dbReference>
<comment type="caution">
    <text evidence="23">The sequence shown here is derived from an EMBL/GenBank/DDBJ whole genome shotgun (WGS) entry which is preliminary data.</text>
</comment>
<gene>
    <name evidence="19 23" type="primary">lysS</name>
    <name evidence="23" type="ORF">CCO02nite_14780</name>
</gene>
<feature type="transmembrane region" description="Helical" evidence="21">
    <location>
        <begin position="229"/>
        <end position="253"/>
    </location>
</feature>
<dbReference type="InterPro" id="IPR031553">
    <property type="entry name" value="tRNA-synt_2_TM"/>
</dbReference>
<sequence>MATMQERVSAPVEPGRAPDEPAPPVGARLTPFTRRTAAVATVVVTAMAVWQLVGLLLLLVAPGFVHDVATVLEVLNVPSEPEFFGLVLVAAVAAGLRRGLRFALWFVVLVWQLPVALATLAAGVVWLVGDDAARTELGLAPLDVAAGVVAIVAVVLLVAARGAFRARLQRGAWWRAGLVIAGGIVVATAVGLVLLRLVDDTLQTAADRVRWSLAHAIGMPWLVAADGTAPWWVGFVVAVISGVALLLGLLLFLRSRERVSEESVDDRLLVRRLLLEFPSDDSLGYFATRDDRSARFSANRRAAVSYREIAGVSLAAGDPVGDPAAWGDAIERWLAEAREYGWVPAATSTTEAGARAYQAAGLHPMSMGDEAVIVTRSFDLANPALHGVRRSVDRVTAAGYTVQVRRQETIEPDELATLVGFAEAWRHGEERGYSMALDRLGAPQDPREVVVTAHDAGGEVRGLLSFVPWERRGLSLDVMRRSPDAVPGVTEFMVASLAGRSGDLGVERISLNFAMFRQVFELGERIGATPMQRFNRRVLLFASRFWQLESLYRSNEKYLPHWQPRLLCFESAAQLTRITAALGEAEGFLNRPRWWPQQAPVTPLAPDEAAVLAVAVAAQEQEVLAVTAPPRVLTQQQRARHAKLDVLRAAGMDPYPVSVPRTHTIAVALDVPATPDASGPVVSVVGRVVRLRDLGGVVFAVLREGGAQVQALLSADTTADIALWRAAVDLADHVGVTGALTHSRSGELSIAVTSWCMAAKALTPPPDKHRGLVDAEARARLRHMDLALADRPEQLLRARAAAVWSLRTSLVGRGFIEVETPILQRIHGGANARPFTTHINAYDLDLYLRIAPELFLKRLMVGGVGKVFELGRNFRNEGADSTHNPEFTSLEAYEAFGDYTTMREMTRELIVAAAIAVHGEPVAHRPGGQVVRLDGAWPTIPVHEAVSRALDREISPDVPLADLREVCRVNGIAFEATETHGALVTELYDRFVEAETTAPTFYTDFPVETSPLTRAHRVDPRLAERWDLVAFGAELGTAYSELVDPVEQRRRLTEQSILAAAGDPEAMEVDEEFLDALEFAMPPSGGVGIGVDRVVMMLVGGSIRDTLAFPFLRPSGRSRGPG</sequence>
<dbReference type="InterPro" id="IPR045864">
    <property type="entry name" value="aa-tRNA-synth_II/BPL/LPL"/>
</dbReference>
<dbReference type="Gene3D" id="3.30.930.10">
    <property type="entry name" value="Bira Bifunctional Protein, Domain 2"/>
    <property type="match status" value="1"/>
</dbReference>
<proteinExistence type="inferred from homology"/>
<feature type="transmembrane region" description="Helical" evidence="21">
    <location>
        <begin position="172"/>
        <end position="195"/>
    </location>
</feature>
<protein>
    <recommendedName>
        <fullName evidence="19">Lysine--tRNA ligase</fullName>
        <ecNumber evidence="19">6.1.1.6</ecNumber>
    </recommendedName>
    <alternativeName>
        <fullName evidence="19">Lysyl-tRNA synthetase</fullName>
        <shortName evidence="19">LysRS</shortName>
    </alternativeName>
</protein>
<dbReference type="GO" id="GO:0005524">
    <property type="term" value="F:ATP binding"/>
    <property type="evidence" value="ECO:0007669"/>
    <property type="project" value="UniProtKB-UniRule"/>
</dbReference>
<dbReference type="Pfam" id="PF09924">
    <property type="entry name" value="LPG_synthase_C"/>
    <property type="match status" value="1"/>
</dbReference>
<evidence type="ECO:0000256" key="1">
    <source>
        <dbReference type="ARBA" id="ARBA00004651"/>
    </source>
</evidence>
<evidence type="ECO:0000256" key="18">
    <source>
        <dbReference type="ARBA" id="ARBA00048573"/>
    </source>
</evidence>
<evidence type="ECO:0000259" key="22">
    <source>
        <dbReference type="PROSITE" id="PS50862"/>
    </source>
</evidence>
<organism evidence="23 24">
    <name type="scientific">Cellulomonas composti</name>
    <dbReference type="NCBI Taxonomy" id="266130"/>
    <lineage>
        <taxon>Bacteria</taxon>
        <taxon>Bacillati</taxon>
        <taxon>Actinomycetota</taxon>
        <taxon>Actinomycetes</taxon>
        <taxon>Micrococcales</taxon>
        <taxon>Cellulomonadaceae</taxon>
        <taxon>Cellulomonas</taxon>
    </lineage>
</organism>
<evidence type="ECO:0000256" key="11">
    <source>
        <dbReference type="ARBA" id="ARBA00022989"/>
    </source>
</evidence>
<dbReference type="AlphaFoldDB" id="A0A511JA04"/>
<comment type="function">
    <text evidence="16">Catalyzes the production of L-lysyl-tRNA(Lys)transfer and the transfer of a lysyl group from L-lysyl-tRNA(Lys) to membrane-bound phosphatidylglycerol (PG), which produces lysylphosphatidylglycerol (LPG), one of the components of the bacterial membrane with a positive net charge. LPG synthesis contributes to the resistance to cationic antimicrobial peptides (CAMPs) and likely protects M.tuberculosis against the CAMPs produced by competiting microorganisms (bacteriocins). In fact, the modification of anionic phosphatidylglycerol with positively charged L-lysine results in repulsion of the peptides.</text>
</comment>
<keyword evidence="13 19" id="KW-0030">Aminoacyl-tRNA synthetase</keyword>
<feature type="domain" description="Aminoacyl-transfer RNA synthetases class-II family profile" evidence="22">
    <location>
        <begin position="806"/>
        <end position="1114"/>
    </location>
</feature>
<dbReference type="NCBIfam" id="NF001756">
    <property type="entry name" value="PRK00484.1"/>
    <property type="match status" value="1"/>
</dbReference>
<name>A0A511JA04_9CELL</name>
<evidence type="ECO:0000256" key="8">
    <source>
        <dbReference type="ARBA" id="ARBA00022723"/>
    </source>
</evidence>
<feature type="region of interest" description="Disordered" evidence="20">
    <location>
        <begin position="1"/>
        <end position="25"/>
    </location>
</feature>
<keyword evidence="5 19" id="KW-0436">Ligase</keyword>
<comment type="similarity">
    <text evidence="19">Belongs to the class-II aminoacyl-tRNA synthetase family.</text>
</comment>
<dbReference type="InterPro" id="IPR024320">
    <property type="entry name" value="LPG_synthase_C"/>
</dbReference>
<dbReference type="CDD" id="cd04322">
    <property type="entry name" value="LysRS_N"/>
    <property type="match status" value="1"/>
</dbReference>
<evidence type="ECO:0000256" key="16">
    <source>
        <dbReference type="ARBA" id="ARBA00024681"/>
    </source>
</evidence>
<keyword evidence="10 19" id="KW-0067">ATP-binding</keyword>
<keyword evidence="7 21" id="KW-0812">Transmembrane</keyword>
<feature type="binding site" evidence="19">
    <location>
        <position position="1027"/>
    </location>
    <ligand>
        <name>Mg(2+)</name>
        <dbReference type="ChEBI" id="CHEBI:18420"/>
        <label>1</label>
    </ligand>
</feature>
<dbReference type="InterPro" id="IPR004365">
    <property type="entry name" value="NA-bd_OB_tRNA"/>
</dbReference>